<dbReference type="InterPro" id="IPR013783">
    <property type="entry name" value="Ig-like_fold"/>
</dbReference>
<dbReference type="GO" id="GO:0005975">
    <property type="term" value="P:carbohydrate metabolic process"/>
    <property type="evidence" value="ECO:0007669"/>
    <property type="project" value="UniProtKB-ARBA"/>
</dbReference>
<dbReference type="Proteomes" id="UP000657574">
    <property type="component" value="Unassembled WGS sequence"/>
</dbReference>
<reference evidence="1" key="2">
    <citation type="submission" date="2020-09" db="EMBL/GenBank/DDBJ databases">
        <authorList>
            <person name="Sun Q."/>
            <person name="Ohkuma M."/>
        </authorList>
    </citation>
    <scope>NUCLEOTIDE SEQUENCE</scope>
    <source>
        <strain evidence="1">JCM 3086</strain>
    </source>
</reference>
<accession>A0A917KXQ5</accession>
<evidence type="ECO:0008006" key="3">
    <source>
        <dbReference type="Google" id="ProtNLM"/>
    </source>
</evidence>
<sequence>MAFDEQRYRREVLDAGLPVTEDLRTRYQLPRRLDGPAVTETVAAVRACWRRNRARLNYRPVIEELEAGHLIHRPLFDAAADGDLGPLRAGVAECDEQAESGQAALRATLQEAAGRLGLLAEATASEAAAAHRVSEAQVRDLLPGLGLRIAEPDLLPRDVPHPACARCARHLEVLRLRHLDDFLAAGTPGGRTPRPVRLFDAPPVEAGAVEEAARRWGRLPHSAAHTAAQAVAAAVRRLMADQGAEGLAQLRLYEVAVPLRERLAARATSATLLGQATAELSIAEPDARRLVFAVLHEEAGNPLEGRLRRLTADGWLAEAAAVADRLPADALPEDARALVAHVRGKLAEARALVDRARGLPARDADLAWELLEQAEAVARDVPFADAVRRALTVRPISGLTATPDGTGVALTWRPSSSTAGEPEYVLLRAERRPPQGPADGTGLPLPSPRATSFVDRSAPACVPLYYGVAVRRAAEPDSVPSPLAVCGPVTHWPDVSGVQMRPEDRVITATWTSPAQARSVEVVRAGPDGEDVRVAARPDGFTDGGLANGTTYRYRIRVVYRADDGRPVRTGGVSLTATPLGPPEPVTDLEIRRVDGELLASFDSPPGGEVRLYGLGDVPPWPPGTRLRAAELPGRPITARHAPEGLRFPPPDRPTVVLAVTVAGERAVTGAHAVAAVRPLGTLILTRHGGTGVAVVLDWPPDAGDEVEVTWRTPGEQDERRRTVGRAAYRHEAGVRLPVADGAGVEVEVRPVAVLGGLRAYGPPSTAVLPARTDVGYRLRRHGMPGRRTVTAVFTAPAPARAERLLLVRSHGPVWPLEPADGDVLADLAEVELDPGRDVRLSARLPRGPGGWLRCFAVGEGLVLRDPPHHTLKIT</sequence>
<comment type="caution">
    <text evidence="1">The sequence shown here is derived from an EMBL/GenBank/DDBJ whole genome shotgun (WGS) entry which is preliminary data.</text>
</comment>
<gene>
    <name evidence="1" type="ORF">GCM10010121_049320</name>
</gene>
<keyword evidence="2" id="KW-1185">Reference proteome</keyword>
<protein>
    <recommendedName>
        <fullName evidence="3">Fibronectin type-III domain-containing protein</fullName>
    </recommendedName>
</protein>
<reference evidence="1" key="1">
    <citation type="journal article" date="2014" name="Int. J. Syst. Evol. Microbiol.">
        <title>Complete genome sequence of Corynebacterium casei LMG S-19264T (=DSM 44701T), isolated from a smear-ripened cheese.</title>
        <authorList>
            <consortium name="US DOE Joint Genome Institute (JGI-PGF)"/>
            <person name="Walter F."/>
            <person name="Albersmeier A."/>
            <person name="Kalinowski J."/>
            <person name="Ruckert C."/>
        </authorList>
    </citation>
    <scope>NUCLEOTIDE SEQUENCE</scope>
    <source>
        <strain evidence="1">JCM 3086</strain>
    </source>
</reference>
<evidence type="ECO:0000313" key="2">
    <source>
        <dbReference type="Proteomes" id="UP000657574"/>
    </source>
</evidence>
<dbReference type="AlphaFoldDB" id="A0A917KXQ5"/>
<dbReference type="EMBL" id="BMQA01000017">
    <property type="protein sequence ID" value="GGJ32281.1"/>
    <property type="molecule type" value="Genomic_DNA"/>
</dbReference>
<dbReference type="SUPFAM" id="SSF49265">
    <property type="entry name" value="Fibronectin type III"/>
    <property type="match status" value="1"/>
</dbReference>
<dbReference type="Gene3D" id="2.60.40.10">
    <property type="entry name" value="Immunoglobulins"/>
    <property type="match status" value="1"/>
</dbReference>
<dbReference type="RefSeq" id="WP_189313433.1">
    <property type="nucleotide sequence ID" value="NZ_BMQA01000017.1"/>
</dbReference>
<dbReference type="InterPro" id="IPR036116">
    <property type="entry name" value="FN3_sf"/>
</dbReference>
<name>A0A917KXQ5_9ACTN</name>
<evidence type="ECO:0000313" key="1">
    <source>
        <dbReference type="EMBL" id="GGJ32281.1"/>
    </source>
</evidence>
<organism evidence="1 2">
    <name type="scientific">Streptomyces brasiliensis</name>
    <dbReference type="NCBI Taxonomy" id="1954"/>
    <lineage>
        <taxon>Bacteria</taxon>
        <taxon>Bacillati</taxon>
        <taxon>Actinomycetota</taxon>
        <taxon>Actinomycetes</taxon>
        <taxon>Kitasatosporales</taxon>
        <taxon>Streptomycetaceae</taxon>
        <taxon>Streptomyces</taxon>
    </lineage>
</organism>
<proteinExistence type="predicted"/>